<dbReference type="OrthoDB" id="103238at2759"/>
<dbReference type="EMBL" id="NBNE01007634">
    <property type="protein sequence ID" value="OWZ00397.1"/>
    <property type="molecule type" value="Genomic_DNA"/>
</dbReference>
<accession>A0A225V6J1</accession>
<sequence length="124" mass="14228">LVMVCSIPGDNHLRFFQLARRQVMLDEASGNRAVQFSVVAADSKANTRNRAAEESASNIEWIHEGGHSIKFTEVDQGTVDIEYNHWAICESELHAQHLYIRWAHYVTTCFWSQRILTPKLIRST</sequence>
<feature type="non-terminal residue" evidence="1">
    <location>
        <position position="1"/>
    </location>
</feature>
<protein>
    <submittedName>
        <fullName evidence="1">Uncharacterized protein</fullName>
    </submittedName>
</protein>
<evidence type="ECO:0000313" key="1">
    <source>
        <dbReference type="EMBL" id="OWZ00397.1"/>
    </source>
</evidence>
<proteinExistence type="predicted"/>
<organism evidence="1 2">
    <name type="scientific">Phytophthora megakarya</name>
    <dbReference type="NCBI Taxonomy" id="4795"/>
    <lineage>
        <taxon>Eukaryota</taxon>
        <taxon>Sar</taxon>
        <taxon>Stramenopiles</taxon>
        <taxon>Oomycota</taxon>
        <taxon>Peronosporomycetes</taxon>
        <taxon>Peronosporales</taxon>
        <taxon>Peronosporaceae</taxon>
        <taxon>Phytophthora</taxon>
    </lineage>
</organism>
<gene>
    <name evidence="1" type="ORF">PHMEG_00028414</name>
</gene>
<keyword evidence="2" id="KW-1185">Reference proteome</keyword>
<name>A0A225V6J1_9STRA</name>
<reference evidence="2" key="1">
    <citation type="submission" date="2017-03" db="EMBL/GenBank/DDBJ databases">
        <title>Phytopthora megakarya and P. palmivora, two closely related causual agents of cacao black pod achieved similar genome size and gene model numbers by different mechanisms.</title>
        <authorList>
            <person name="Ali S."/>
            <person name="Shao J."/>
            <person name="Larry D.J."/>
            <person name="Kronmiller B."/>
            <person name="Shen D."/>
            <person name="Strem M.D."/>
            <person name="Melnick R.L."/>
            <person name="Guiltinan M.J."/>
            <person name="Tyler B.M."/>
            <person name="Meinhardt L.W."/>
            <person name="Bailey B.A."/>
        </authorList>
    </citation>
    <scope>NUCLEOTIDE SEQUENCE [LARGE SCALE GENOMIC DNA]</scope>
    <source>
        <strain evidence="2">zdho120</strain>
    </source>
</reference>
<comment type="caution">
    <text evidence="1">The sequence shown here is derived from an EMBL/GenBank/DDBJ whole genome shotgun (WGS) entry which is preliminary data.</text>
</comment>
<dbReference type="Proteomes" id="UP000198211">
    <property type="component" value="Unassembled WGS sequence"/>
</dbReference>
<evidence type="ECO:0000313" key="2">
    <source>
        <dbReference type="Proteomes" id="UP000198211"/>
    </source>
</evidence>
<dbReference type="AlphaFoldDB" id="A0A225V6J1"/>